<organism evidence="2 3">
    <name type="scientific">Rhodococcus wratislaviensis</name>
    <name type="common">Tsukamurella wratislaviensis</name>
    <dbReference type="NCBI Taxonomy" id="44752"/>
    <lineage>
        <taxon>Bacteria</taxon>
        <taxon>Bacillati</taxon>
        <taxon>Actinomycetota</taxon>
        <taxon>Actinomycetes</taxon>
        <taxon>Mycobacteriales</taxon>
        <taxon>Nocardiaceae</taxon>
        <taxon>Rhodococcus</taxon>
    </lineage>
</organism>
<feature type="compositionally biased region" description="Polar residues" evidence="1">
    <location>
        <begin position="24"/>
        <end position="40"/>
    </location>
</feature>
<evidence type="ECO:0000256" key="1">
    <source>
        <dbReference type="SAM" id="MobiDB-lite"/>
    </source>
</evidence>
<keyword evidence="3" id="KW-1185">Reference proteome</keyword>
<feature type="region of interest" description="Disordered" evidence="1">
    <location>
        <begin position="1"/>
        <end position="40"/>
    </location>
</feature>
<dbReference type="Proteomes" id="UP000287519">
    <property type="component" value="Unassembled WGS sequence"/>
</dbReference>
<name>A0A402C4S0_RHOWR</name>
<reference evidence="2 3" key="1">
    <citation type="submission" date="2018-11" db="EMBL/GenBank/DDBJ databases">
        <title>Microbial catabolism of amino acid.</title>
        <authorList>
            <person name="Hibi M."/>
            <person name="Ogawa J."/>
        </authorList>
    </citation>
    <scope>NUCLEOTIDE SEQUENCE [LARGE SCALE GENOMIC DNA]</scope>
    <source>
        <strain evidence="2 3">C31-06</strain>
    </source>
</reference>
<evidence type="ECO:0000313" key="2">
    <source>
        <dbReference type="EMBL" id="GCE38532.1"/>
    </source>
</evidence>
<proteinExistence type="predicted"/>
<sequence length="40" mass="4711">MTARSRQDDTDRRDLPNQLRERLTNATLETMDSINSMSDR</sequence>
<dbReference type="EMBL" id="BHYM01000020">
    <property type="protein sequence ID" value="GCE38532.1"/>
    <property type="molecule type" value="Genomic_DNA"/>
</dbReference>
<evidence type="ECO:0000313" key="3">
    <source>
        <dbReference type="Proteomes" id="UP000287519"/>
    </source>
</evidence>
<accession>A0A402C4S0</accession>
<feature type="compositionally biased region" description="Basic and acidic residues" evidence="1">
    <location>
        <begin position="1"/>
        <end position="23"/>
    </location>
</feature>
<protein>
    <submittedName>
        <fullName evidence="2">Uncharacterized protein</fullName>
    </submittedName>
</protein>
<dbReference type="AlphaFoldDB" id="A0A402C4S0"/>
<gene>
    <name evidence="2" type="ORF">Rhow_002056</name>
</gene>
<comment type="caution">
    <text evidence="2">The sequence shown here is derived from an EMBL/GenBank/DDBJ whole genome shotgun (WGS) entry which is preliminary data.</text>
</comment>